<evidence type="ECO:0000313" key="3">
    <source>
        <dbReference type="Proteomes" id="UP000678499"/>
    </source>
</evidence>
<dbReference type="Gene3D" id="3.30.40.10">
    <property type="entry name" value="Zinc/RING finger domain, C3HC4 (zinc finger)"/>
    <property type="match status" value="1"/>
</dbReference>
<dbReference type="EMBL" id="CAJPEX010000627">
    <property type="protein sequence ID" value="CAG0916595.1"/>
    <property type="molecule type" value="Genomic_DNA"/>
</dbReference>
<reference evidence="2" key="1">
    <citation type="submission" date="2020-11" db="EMBL/GenBank/DDBJ databases">
        <authorList>
            <person name="Tran Van P."/>
        </authorList>
    </citation>
    <scope>NUCLEOTIDE SEQUENCE</scope>
</reference>
<keyword evidence="3" id="KW-1185">Reference proteome</keyword>
<feature type="compositionally biased region" description="Acidic residues" evidence="1">
    <location>
        <begin position="57"/>
        <end position="79"/>
    </location>
</feature>
<evidence type="ECO:0000256" key="1">
    <source>
        <dbReference type="SAM" id="MobiDB-lite"/>
    </source>
</evidence>
<organism evidence="2">
    <name type="scientific">Notodromas monacha</name>
    <dbReference type="NCBI Taxonomy" id="399045"/>
    <lineage>
        <taxon>Eukaryota</taxon>
        <taxon>Metazoa</taxon>
        <taxon>Ecdysozoa</taxon>
        <taxon>Arthropoda</taxon>
        <taxon>Crustacea</taxon>
        <taxon>Oligostraca</taxon>
        <taxon>Ostracoda</taxon>
        <taxon>Podocopa</taxon>
        <taxon>Podocopida</taxon>
        <taxon>Cypridocopina</taxon>
        <taxon>Cypridoidea</taxon>
        <taxon>Cyprididae</taxon>
        <taxon>Notodromas</taxon>
    </lineage>
</organism>
<proteinExistence type="predicted"/>
<dbReference type="Proteomes" id="UP000678499">
    <property type="component" value="Unassembled WGS sequence"/>
</dbReference>
<feature type="region of interest" description="Disordered" evidence="1">
    <location>
        <begin position="191"/>
        <end position="222"/>
    </location>
</feature>
<sequence>MLSLVNAAKLSSSASVLDTSFDSILSETSSSSSDSHSNCLREIHATRIYEVSRYSSTDDDSSEADVFDDESSDDSEPDTESVGHSIVESSHGDVILVDSDDSSCIEYVGDGESDQDEGEPVSWLFEARADPDLGLKRSTCVECGRDVVGLSYHHCRKCWKKWRSFYSDGFSMKLRRPTTLKRVFQEVESSDSDASSSNKSARLNDSKSSSQSSVESISDIVPGNSSKIPEKCLMCQEAPSEMSIEHPKVLHQCVCRKCARAIKCLPKDLQKCPFCGRRFTGITKVF</sequence>
<evidence type="ECO:0000313" key="2">
    <source>
        <dbReference type="EMBL" id="CAD7276443.1"/>
    </source>
</evidence>
<gene>
    <name evidence="2" type="ORF">NMOB1V02_LOCUS4206</name>
</gene>
<dbReference type="AlphaFoldDB" id="A0A7R9BKX7"/>
<protein>
    <submittedName>
        <fullName evidence="2">Uncharacterized protein</fullName>
    </submittedName>
</protein>
<dbReference type="InterPro" id="IPR013083">
    <property type="entry name" value="Znf_RING/FYVE/PHD"/>
</dbReference>
<dbReference type="EMBL" id="OA882664">
    <property type="protein sequence ID" value="CAD7276443.1"/>
    <property type="molecule type" value="Genomic_DNA"/>
</dbReference>
<accession>A0A7R9BKX7</accession>
<feature type="region of interest" description="Disordered" evidence="1">
    <location>
        <begin position="54"/>
        <end position="85"/>
    </location>
</feature>
<feature type="compositionally biased region" description="Low complexity" evidence="1">
    <location>
        <begin position="192"/>
        <end position="218"/>
    </location>
</feature>
<name>A0A7R9BKX7_9CRUS</name>